<organism evidence="2 3">
    <name type="scientific">Jutongia hominis</name>
    <dbReference type="NCBI Taxonomy" id="2763664"/>
    <lineage>
        <taxon>Bacteria</taxon>
        <taxon>Bacillati</taxon>
        <taxon>Bacillota</taxon>
        <taxon>Clostridia</taxon>
        <taxon>Lachnospirales</taxon>
        <taxon>Lachnospiraceae</taxon>
        <taxon>Jutongia</taxon>
    </lineage>
</organism>
<reference evidence="2 3" key="1">
    <citation type="submission" date="2020-08" db="EMBL/GenBank/DDBJ databases">
        <title>Genome public.</title>
        <authorList>
            <person name="Liu C."/>
            <person name="Sun Q."/>
        </authorList>
    </citation>
    <scope>NUCLEOTIDE SEQUENCE [LARGE SCALE GENOMIC DNA]</scope>
    <source>
        <strain evidence="2 3">BX3</strain>
    </source>
</reference>
<evidence type="ECO:0000313" key="3">
    <source>
        <dbReference type="Proteomes" id="UP000637513"/>
    </source>
</evidence>
<proteinExistence type="predicted"/>
<keyword evidence="2" id="KW-0969">Cilium</keyword>
<keyword evidence="2" id="KW-0966">Cell projection</keyword>
<keyword evidence="1" id="KW-1005">Bacterial flagellum biogenesis</keyword>
<dbReference type="InterPro" id="IPR007809">
    <property type="entry name" value="FlgN-like"/>
</dbReference>
<comment type="caution">
    <text evidence="2">The sequence shown here is derived from an EMBL/GenBank/DDBJ whole genome shotgun (WGS) entry which is preliminary data.</text>
</comment>
<accession>A0ABR7MX81</accession>
<protein>
    <submittedName>
        <fullName evidence="2">Flagellar export chaperone FlgN</fullName>
    </submittedName>
</protein>
<name>A0ABR7MX81_9FIRM</name>
<dbReference type="InterPro" id="IPR036679">
    <property type="entry name" value="FlgN-like_sf"/>
</dbReference>
<keyword evidence="3" id="KW-1185">Reference proteome</keyword>
<dbReference type="Proteomes" id="UP000637513">
    <property type="component" value="Unassembled WGS sequence"/>
</dbReference>
<gene>
    <name evidence="2" type="primary">flgN</name>
    <name evidence="2" type="ORF">H8700_08685</name>
</gene>
<dbReference type="RefSeq" id="WP_022141664.1">
    <property type="nucleotide sequence ID" value="NZ_JACRSW010000031.1"/>
</dbReference>
<keyword evidence="2" id="KW-0282">Flagellum</keyword>
<dbReference type="EMBL" id="JACRSW010000031">
    <property type="protein sequence ID" value="MBC8557783.1"/>
    <property type="molecule type" value="Genomic_DNA"/>
</dbReference>
<dbReference type="Pfam" id="PF05130">
    <property type="entry name" value="FlgN"/>
    <property type="match status" value="1"/>
</dbReference>
<dbReference type="SUPFAM" id="SSF140566">
    <property type="entry name" value="FlgN-like"/>
    <property type="match status" value="1"/>
</dbReference>
<evidence type="ECO:0000256" key="1">
    <source>
        <dbReference type="ARBA" id="ARBA00022795"/>
    </source>
</evidence>
<sequence>MADQVTVYVSILKDSLKEKYEVMQKILDATKRQAEILSSDPVDADAFDEMLSQKEELISRIFTLDGGFERVFSKVNPFIQADPQSFKPEILEMQNYIRIITECSMKIQALEQKNKNKFEMFVKNKRKEIRDFNASNKTAASYYQNMSNQHHQWQTYFVDQKK</sequence>
<evidence type="ECO:0000313" key="2">
    <source>
        <dbReference type="EMBL" id="MBC8557783.1"/>
    </source>
</evidence>